<dbReference type="AlphaFoldDB" id="A0A0L0D1A0"/>
<evidence type="ECO:0000313" key="4">
    <source>
        <dbReference type="Proteomes" id="UP000054408"/>
    </source>
</evidence>
<dbReference type="Pfam" id="PF25372">
    <property type="entry name" value="DUF7885"/>
    <property type="match status" value="1"/>
</dbReference>
<evidence type="ECO:0000313" key="3">
    <source>
        <dbReference type="EMBL" id="KNC46129.1"/>
    </source>
</evidence>
<dbReference type="GeneID" id="25560063"/>
<dbReference type="EMBL" id="GL349433">
    <property type="protein sequence ID" value="KNC46129.1"/>
    <property type="molecule type" value="Genomic_DNA"/>
</dbReference>
<sequence>METWSVGDRVADRHGNTGSVRFVGETEFGQAGEVWVGLEMDARVGSGDGSVDGVAYFAAKSKHAKFVRPGMISAEASTPMTPMTPQLSRTSSMASDFGTQPLSPAVRARIPPHIAQRLAAVGLPSLPQLKQAQSKVALGSRAADRDGNLGTVRFVGFTDFAPGVWVGLELDRPRGKHSGSVDGVPYFTAAPNCGKLVRVESVRDPADVAAKAKASSSDGGGDAGLVPVAVVTAPSNGSGSGTDSGSDSSEQSTASTAATSSSKSTAASDSAAAASADNLDGIVVVDDSSNVDVPPSESSRSLRPSRSVESVAPASTPPGSPPQASAAAARMFPHLRNEMPSPIARRASIASPNARHLPPRIPASSLANVNAALNMDTALLEASKELTGPRDRMAHRLKHVADVDVPFLLAEMLDNGRLDDSSLVPLLRPGMVSLDLRGATKLTDAAYITIASSCPHLTTLVAADSSLSDRGLAALGSHAASLTALDISGNETVTDSGIEALLGPGIVALARLNMAWCTQLTDAALRAFVAHMPRTSARIDFNASGCSLLTCASLARLAATAGPLLSSFVVAGMPALADAVLDALADCCPNVQHVDVSGAGEVTSPALSRVFATGALLRDVDVARTSLDDTGLLALHRAASRLRHLDCSNTAITDQAALVVFADLPHLRSLSIAGCASITDAPLAVLYDTAPHLRSLDIYGSQHVSIALVRKFRARGVVVIRSKHHKRD</sequence>
<dbReference type="Gene3D" id="3.80.10.10">
    <property type="entry name" value="Ribonuclease Inhibitor"/>
    <property type="match status" value="2"/>
</dbReference>
<evidence type="ECO:0000256" key="1">
    <source>
        <dbReference type="SAM" id="MobiDB-lite"/>
    </source>
</evidence>
<dbReference type="GO" id="GO:0031146">
    <property type="term" value="P:SCF-dependent proteasomal ubiquitin-dependent protein catabolic process"/>
    <property type="evidence" value="ECO:0007669"/>
    <property type="project" value="TreeGrafter"/>
</dbReference>
<feature type="region of interest" description="Disordered" evidence="1">
    <location>
        <begin position="231"/>
        <end position="267"/>
    </location>
</feature>
<name>A0A0L0D1A0_THETB</name>
<reference evidence="3 4" key="1">
    <citation type="submission" date="2010-05" db="EMBL/GenBank/DDBJ databases">
        <title>The Genome Sequence of Thecamonas trahens ATCC 50062.</title>
        <authorList>
            <consortium name="The Broad Institute Genome Sequencing Platform"/>
            <person name="Russ C."/>
            <person name="Cuomo C."/>
            <person name="Shea T."/>
            <person name="Young S.K."/>
            <person name="Zeng Q."/>
            <person name="Koehrsen M."/>
            <person name="Haas B."/>
            <person name="Borodovsky M."/>
            <person name="Guigo R."/>
            <person name="Alvarado L."/>
            <person name="Berlin A."/>
            <person name="Bochicchio J."/>
            <person name="Borenstein D."/>
            <person name="Chapman S."/>
            <person name="Chen Z."/>
            <person name="Freedman E."/>
            <person name="Gellesch M."/>
            <person name="Goldberg J."/>
            <person name="Griggs A."/>
            <person name="Gujja S."/>
            <person name="Heilman E."/>
            <person name="Heiman D."/>
            <person name="Hepburn T."/>
            <person name="Howarth C."/>
            <person name="Jen D."/>
            <person name="Larson L."/>
            <person name="Mehta T."/>
            <person name="Park D."/>
            <person name="Pearson M."/>
            <person name="Roberts A."/>
            <person name="Saif S."/>
            <person name="Shenoy N."/>
            <person name="Sisk P."/>
            <person name="Stolte C."/>
            <person name="Sykes S."/>
            <person name="Thomson T."/>
            <person name="Walk T."/>
            <person name="White J."/>
            <person name="Yandava C."/>
            <person name="Burger G."/>
            <person name="Gray M.W."/>
            <person name="Holland P.W.H."/>
            <person name="King N."/>
            <person name="Lang F.B.F."/>
            <person name="Roger A.J."/>
            <person name="Ruiz-Trillo I."/>
            <person name="Lander E."/>
            <person name="Nusbaum C."/>
        </authorList>
    </citation>
    <scope>NUCLEOTIDE SEQUENCE [LARGE SCALE GENOMIC DNA]</scope>
    <source>
        <strain evidence="3 4">ATCC 50062</strain>
    </source>
</reference>
<dbReference type="eggNOG" id="KOG4341">
    <property type="taxonomic scope" value="Eukaryota"/>
</dbReference>
<feature type="domain" description="CAP-Gly" evidence="2">
    <location>
        <begin position="34"/>
        <end position="68"/>
    </location>
</feature>
<dbReference type="OrthoDB" id="5295208at2759"/>
<dbReference type="InterPro" id="IPR036859">
    <property type="entry name" value="CAP-Gly_dom_sf"/>
</dbReference>
<gene>
    <name evidence="3" type="ORF">AMSG_00247</name>
</gene>
<feature type="domain" description="CAP-Gly" evidence="2">
    <location>
        <begin position="156"/>
        <end position="198"/>
    </location>
</feature>
<evidence type="ECO:0000259" key="2">
    <source>
        <dbReference type="PROSITE" id="PS50245"/>
    </source>
</evidence>
<dbReference type="PANTHER" id="PTHR13318:SF190">
    <property type="entry name" value="PARTNER OF PAIRED, ISOFORM B"/>
    <property type="match status" value="1"/>
</dbReference>
<dbReference type="Proteomes" id="UP000054408">
    <property type="component" value="Unassembled WGS sequence"/>
</dbReference>
<dbReference type="GO" id="GO:0019005">
    <property type="term" value="C:SCF ubiquitin ligase complex"/>
    <property type="evidence" value="ECO:0007669"/>
    <property type="project" value="TreeGrafter"/>
</dbReference>
<dbReference type="SUPFAM" id="SSF52047">
    <property type="entry name" value="RNI-like"/>
    <property type="match status" value="1"/>
</dbReference>
<dbReference type="SMART" id="SM00367">
    <property type="entry name" value="LRR_CC"/>
    <property type="match status" value="7"/>
</dbReference>
<dbReference type="SMART" id="SM01052">
    <property type="entry name" value="CAP_GLY"/>
    <property type="match status" value="2"/>
</dbReference>
<dbReference type="Gene3D" id="2.30.30.190">
    <property type="entry name" value="CAP Gly-rich-like domain"/>
    <property type="match status" value="2"/>
</dbReference>
<proteinExistence type="predicted"/>
<dbReference type="OMA" id="CTITNRT"/>
<feature type="compositionally biased region" description="Low complexity" evidence="1">
    <location>
        <begin position="286"/>
        <end position="314"/>
    </location>
</feature>
<dbReference type="RefSeq" id="XP_013763106.1">
    <property type="nucleotide sequence ID" value="XM_013907652.1"/>
</dbReference>
<dbReference type="InterPro" id="IPR006553">
    <property type="entry name" value="Leu-rich_rpt_Cys-con_subtyp"/>
</dbReference>
<dbReference type="SUPFAM" id="SSF74924">
    <property type="entry name" value="Cap-Gly domain"/>
    <property type="match status" value="2"/>
</dbReference>
<dbReference type="InterPro" id="IPR057207">
    <property type="entry name" value="FBXL15_LRR"/>
</dbReference>
<dbReference type="PROSITE" id="PS00845">
    <property type="entry name" value="CAP_GLY_1"/>
    <property type="match status" value="1"/>
</dbReference>
<dbReference type="PANTHER" id="PTHR13318">
    <property type="entry name" value="PARTNER OF PAIRED, ISOFORM B-RELATED"/>
    <property type="match status" value="1"/>
</dbReference>
<dbReference type="Pfam" id="PF01302">
    <property type="entry name" value="CAP_GLY"/>
    <property type="match status" value="2"/>
</dbReference>
<dbReference type="InterPro" id="IPR032675">
    <property type="entry name" value="LRR_dom_sf"/>
</dbReference>
<accession>A0A0L0D1A0</accession>
<dbReference type="STRING" id="461836.A0A0L0D1A0"/>
<keyword evidence="4" id="KW-1185">Reference proteome</keyword>
<dbReference type="PROSITE" id="PS50245">
    <property type="entry name" value="CAP_GLY_2"/>
    <property type="match status" value="2"/>
</dbReference>
<dbReference type="InterPro" id="IPR000938">
    <property type="entry name" value="CAP-Gly_domain"/>
</dbReference>
<protein>
    <submittedName>
        <fullName evidence="3">CAP-Gly domain-containing linker protein 4</fullName>
    </submittedName>
</protein>
<organism evidence="3 4">
    <name type="scientific">Thecamonas trahens ATCC 50062</name>
    <dbReference type="NCBI Taxonomy" id="461836"/>
    <lineage>
        <taxon>Eukaryota</taxon>
        <taxon>Apusozoa</taxon>
        <taxon>Apusomonadida</taxon>
        <taxon>Apusomonadidae</taxon>
        <taxon>Thecamonas</taxon>
    </lineage>
</organism>
<feature type="region of interest" description="Disordered" evidence="1">
    <location>
        <begin position="76"/>
        <end position="98"/>
    </location>
</feature>
<dbReference type="eggNOG" id="KOG4568">
    <property type="taxonomic scope" value="Eukaryota"/>
</dbReference>
<feature type="compositionally biased region" description="Low complexity" evidence="1">
    <location>
        <begin position="235"/>
        <end position="267"/>
    </location>
</feature>
<feature type="region of interest" description="Disordered" evidence="1">
    <location>
        <begin position="286"/>
        <end position="328"/>
    </location>
</feature>